<dbReference type="InterPro" id="IPR018635">
    <property type="entry name" value="UPF0319"/>
</dbReference>
<feature type="compositionally biased region" description="Low complexity" evidence="1">
    <location>
        <begin position="192"/>
        <end position="204"/>
    </location>
</feature>
<organism evidence="2 3">
    <name type="scientific">Marinobacter maroccanus</name>
    <dbReference type="NCBI Taxonomy" id="2055143"/>
    <lineage>
        <taxon>Bacteria</taxon>
        <taxon>Pseudomonadati</taxon>
        <taxon>Pseudomonadota</taxon>
        <taxon>Gammaproteobacteria</taxon>
        <taxon>Pseudomonadales</taxon>
        <taxon>Marinobacteraceae</taxon>
        <taxon>Marinobacter</taxon>
    </lineage>
</organism>
<accession>A0A2S5Z602</accession>
<dbReference type="Pfam" id="PF09829">
    <property type="entry name" value="DUF2057"/>
    <property type="match status" value="1"/>
</dbReference>
<dbReference type="AlphaFoldDB" id="A0A2S5Z602"/>
<dbReference type="RefSeq" id="WP_104323158.1">
    <property type="nucleotide sequence ID" value="NZ_PSSX01000022.1"/>
</dbReference>
<comment type="caution">
    <text evidence="2">The sequence shown here is derived from an EMBL/GenBank/DDBJ whole genome shotgun (WGS) entry which is preliminary data.</text>
</comment>
<protein>
    <submittedName>
        <fullName evidence="2">DUF2057 domain-containing protein</fullName>
    </submittedName>
</protein>
<dbReference type="Proteomes" id="UP000239917">
    <property type="component" value="Unassembled WGS sequence"/>
</dbReference>
<dbReference type="EMBL" id="PSSX01000022">
    <property type="protein sequence ID" value="PPI82783.1"/>
    <property type="molecule type" value="Genomic_DNA"/>
</dbReference>
<evidence type="ECO:0000313" key="2">
    <source>
        <dbReference type="EMBL" id="PPI82783.1"/>
    </source>
</evidence>
<reference evidence="2 3" key="1">
    <citation type="submission" date="2018-01" db="EMBL/GenBank/DDBJ databases">
        <title>Complete genome sequences of the type strains of Marinobacter flavimaris and Marinobacter maroccanus.</title>
        <authorList>
            <person name="Palau M."/>
            <person name="Boujida N."/>
            <person name="Manresa A."/>
            <person name="Minana-Galbis D."/>
        </authorList>
    </citation>
    <scope>NUCLEOTIDE SEQUENCE [LARGE SCALE GENOMIC DNA]</scope>
    <source>
        <strain evidence="2 3">N4</strain>
    </source>
</reference>
<keyword evidence="3" id="KW-1185">Reference proteome</keyword>
<feature type="region of interest" description="Disordered" evidence="1">
    <location>
        <begin position="179"/>
        <end position="204"/>
    </location>
</feature>
<sequence length="231" mass="25235">MNISHVIRVFHSTRQGGCRGVARVRAALVAVVVMSLVGCASGVSVVETWDGNPAAASNAATLEAPGEIRVTRVNGRSMSNFLMDDLALDYALLPGENEVVFVYKTIWAKSGVVRNGESKVHVIESEPQVVRFEAEAGETYRFEFDQPESRQEAEQEMPEFSAEIVSLAGTSVATSTVWDPKEQMTASRTPIPASTYESAPASSESALEQLKTIWETASDEEKKAFLRWAFE</sequence>
<evidence type="ECO:0000256" key="1">
    <source>
        <dbReference type="SAM" id="MobiDB-lite"/>
    </source>
</evidence>
<proteinExistence type="predicted"/>
<evidence type="ECO:0000313" key="3">
    <source>
        <dbReference type="Proteomes" id="UP000239917"/>
    </source>
</evidence>
<name>A0A2S5Z602_9GAMM</name>
<gene>
    <name evidence="2" type="ORF">KEHDKFFH_17835</name>
</gene>
<dbReference type="OrthoDB" id="6363842at2"/>